<dbReference type="EMBL" id="ML210159">
    <property type="protein sequence ID" value="TFK27990.1"/>
    <property type="molecule type" value="Genomic_DNA"/>
</dbReference>
<feature type="region of interest" description="Disordered" evidence="1">
    <location>
        <begin position="295"/>
        <end position="348"/>
    </location>
</feature>
<dbReference type="OrthoDB" id="6359816at2759"/>
<feature type="domain" description="MATH" evidence="2">
    <location>
        <begin position="12"/>
        <end position="160"/>
    </location>
</feature>
<dbReference type="AlphaFoldDB" id="A0A5C3L5F9"/>
<reference evidence="3 4" key="1">
    <citation type="journal article" date="2019" name="Nat. Ecol. Evol.">
        <title>Megaphylogeny resolves global patterns of mushroom evolution.</title>
        <authorList>
            <person name="Varga T."/>
            <person name="Krizsan K."/>
            <person name="Foldi C."/>
            <person name="Dima B."/>
            <person name="Sanchez-Garcia M."/>
            <person name="Sanchez-Ramirez S."/>
            <person name="Szollosi G.J."/>
            <person name="Szarkandi J.G."/>
            <person name="Papp V."/>
            <person name="Albert L."/>
            <person name="Andreopoulos W."/>
            <person name="Angelini C."/>
            <person name="Antonin V."/>
            <person name="Barry K.W."/>
            <person name="Bougher N.L."/>
            <person name="Buchanan P."/>
            <person name="Buyck B."/>
            <person name="Bense V."/>
            <person name="Catcheside P."/>
            <person name="Chovatia M."/>
            <person name="Cooper J."/>
            <person name="Damon W."/>
            <person name="Desjardin D."/>
            <person name="Finy P."/>
            <person name="Geml J."/>
            <person name="Haridas S."/>
            <person name="Hughes K."/>
            <person name="Justo A."/>
            <person name="Karasinski D."/>
            <person name="Kautmanova I."/>
            <person name="Kiss B."/>
            <person name="Kocsube S."/>
            <person name="Kotiranta H."/>
            <person name="LaButti K.M."/>
            <person name="Lechner B.E."/>
            <person name="Liimatainen K."/>
            <person name="Lipzen A."/>
            <person name="Lukacs Z."/>
            <person name="Mihaltcheva S."/>
            <person name="Morgado L.N."/>
            <person name="Niskanen T."/>
            <person name="Noordeloos M.E."/>
            <person name="Ohm R.A."/>
            <person name="Ortiz-Santana B."/>
            <person name="Ovrebo C."/>
            <person name="Racz N."/>
            <person name="Riley R."/>
            <person name="Savchenko A."/>
            <person name="Shiryaev A."/>
            <person name="Soop K."/>
            <person name="Spirin V."/>
            <person name="Szebenyi C."/>
            <person name="Tomsovsky M."/>
            <person name="Tulloss R.E."/>
            <person name="Uehling J."/>
            <person name="Grigoriev I.V."/>
            <person name="Vagvolgyi C."/>
            <person name="Papp T."/>
            <person name="Martin F.M."/>
            <person name="Miettinen O."/>
            <person name="Hibbett D.S."/>
            <person name="Nagy L.G."/>
        </authorList>
    </citation>
    <scope>NUCLEOTIDE SEQUENCE [LARGE SCALE GENOMIC DNA]</scope>
    <source>
        <strain evidence="3 4">CBS 121175</strain>
    </source>
</reference>
<dbReference type="InterPro" id="IPR008974">
    <property type="entry name" value="TRAF-like"/>
</dbReference>
<feature type="region of interest" description="Disordered" evidence="1">
    <location>
        <begin position="389"/>
        <end position="422"/>
    </location>
</feature>
<feature type="compositionally biased region" description="Polar residues" evidence="1">
    <location>
        <begin position="295"/>
        <end position="314"/>
    </location>
</feature>
<feature type="region of interest" description="Disordered" evidence="1">
    <location>
        <begin position="261"/>
        <end position="283"/>
    </location>
</feature>
<feature type="compositionally biased region" description="Low complexity" evidence="1">
    <location>
        <begin position="389"/>
        <end position="401"/>
    </location>
</feature>
<dbReference type="Gene3D" id="2.60.210.10">
    <property type="entry name" value="Apoptosis, Tumor Necrosis Factor Receptor Associated Protein 2, Chain A"/>
    <property type="match status" value="1"/>
</dbReference>
<gene>
    <name evidence="3" type="ORF">FA15DRAFT_701372</name>
</gene>
<dbReference type="SUPFAM" id="SSF54695">
    <property type="entry name" value="POZ domain"/>
    <property type="match status" value="1"/>
</dbReference>
<evidence type="ECO:0000256" key="1">
    <source>
        <dbReference type="SAM" id="MobiDB-lite"/>
    </source>
</evidence>
<name>A0A5C3L5F9_COPMA</name>
<evidence type="ECO:0000313" key="3">
    <source>
        <dbReference type="EMBL" id="TFK27990.1"/>
    </source>
</evidence>
<dbReference type="Proteomes" id="UP000307440">
    <property type="component" value="Unassembled WGS sequence"/>
</dbReference>
<dbReference type="CDD" id="cd00121">
    <property type="entry name" value="MATH"/>
    <property type="match status" value="1"/>
</dbReference>
<dbReference type="InterPro" id="IPR011333">
    <property type="entry name" value="SKP1/BTB/POZ_sf"/>
</dbReference>
<feature type="compositionally biased region" description="Acidic residues" evidence="1">
    <location>
        <begin position="267"/>
        <end position="279"/>
    </location>
</feature>
<protein>
    <recommendedName>
        <fullName evidence="2">MATH domain-containing protein</fullName>
    </recommendedName>
</protein>
<evidence type="ECO:0000259" key="2">
    <source>
        <dbReference type="PROSITE" id="PS50144"/>
    </source>
</evidence>
<dbReference type="Gene3D" id="3.30.710.10">
    <property type="entry name" value="Potassium Channel Kv1.1, Chain A"/>
    <property type="match status" value="2"/>
</dbReference>
<keyword evidence="4" id="KW-1185">Reference proteome</keyword>
<dbReference type="PROSITE" id="PS50144">
    <property type="entry name" value="MATH"/>
    <property type="match status" value="1"/>
</dbReference>
<sequence>MDVDSESQEHTCVTFEWKIKGLRSLFESTKGEAKSKVTKSGKFDNGRWQVLFYANAGLAKDPACPDGYVSLYLSCDPTPEEKEAGLVDSGRWVREGAYKFSFELRNLDRNQLYGTKEATNHSFSSRTANWGWAQFARRDTIYYNCPPNRAQDALLIICNVMSSPRKPPPPPIYPHLPTSIALLDTIGSLLDDPLYSDVQFVFPRGQKSNNPRRIFASKKMLARVEYFSTMFASGFAEGTISLSPETSKLVAVPISRTASEASRWADEFEDSDEDTEDVTDTSSFIEAVYVPNEESSFSGVGATSNKGDGVSTESFKLRSRPASPSDVSEVRSESAAPSEATQKEEMPGPSKTVIIVKDVAYRTYKALLYWLYTGQIVFAPLSSSFHNNLSRSTSETSSLGSQAAPGADGGSQQPGSRRVEPPASSRYEWIKNWAREFPNRPEPCSAKAVYRVADKIDIPELKERAAQHIIKSLTVDNIGFEIFSPFSATFDEIRKVEITFFLNHWQQIRSSESMSEVWRQIRTGRHPGFEEVWPLITQSLEFKPSPHTPSSAHSLPFKHVDNL</sequence>
<evidence type="ECO:0000313" key="4">
    <source>
        <dbReference type="Proteomes" id="UP000307440"/>
    </source>
</evidence>
<dbReference type="STRING" id="230819.A0A5C3L5F9"/>
<accession>A0A5C3L5F9</accession>
<dbReference type="InterPro" id="IPR002083">
    <property type="entry name" value="MATH/TRAF_dom"/>
</dbReference>
<organism evidence="3 4">
    <name type="scientific">Coprinopsis marcescibilis</name>
    <name type="common">Agaric fungus</name>
    <name type="synonym">Psathyrella marcescibilis</name>
    <dbReference type="NCBI Taxonomy" id="230819"/>
    <lineage>
        <taxon>Eukaryota</taxon>
        <taxon>Fungi</taxon>
        <taxon>Dikarya</taxon>
        <taxon>Basidiomycota</taxon>
        <taxon>Agaricomycotina</taxon>
        <taxon>Agaricomycetes</taxon>
        <taxon>Agaricomycetidae</taxon>
        <taxon>Agaricales</taxon>
        <taxon>Agaricineae</taxon>
        <taxon>Psathyrellaceae</taxon>
        <taxon>Coprinopsis</taxon>
    </lineage>
</organism>
<dbReference type="SUPFAM" id="SSF49599">
    <property type="entry name" value="TRAF domain-like"/>
    <property type="match status" value="1"/>
</dbReference>
<dbReference type="PANTHER" id="PTHR24413">
    <property type="entry name" value="SPECKLE-TYPE POZ PROTEIN"/>
    <property type="match status" value="1"/>
</dbReference>
<proteinExistence type="predicted"/>